<dbReference type="AlphaFoldDB" id="A0A6V7HNU8"/>
<protein>
    <submittedName>
        <fullName evidence="1">Uncharacterized protein</fullName>
    </submittedName>
</protein>
<keyword evidence="2" id="KW-1185">Reference proteome</keyword>
<gene>
    <name evidence="1" type="ORF">MHI_LOCUS987847</name>
</gene>
<evidence type="ECO:0000313" key="2">
    <source>
        <dbReference type="Proteomes" id="UP000752696"/>
    </source>
</evidence>
<name>A0A6V7HNU8_9HYME</name>
<reference evidence="1" key="1">
    <citation type="submission" date="2020-07" db="EMBL/GenBank/DDBJ databases">
        <authorList>
            <person name="Nazaruddin N."/>
        </authorList>
    </citation>
    <scope>NUCLEOTIDE SEQUENCE</scope>
</reference>
<feature type="non-terminal residue" evidence="1">
    <location>
        <position position="53"/>
    </location>
</feature>
<proteinExistence type="predicted"/>
<dbReference type="OrthoDB" id="6617147at2759"/>
<dbReference type="EMBL" id="CAJDYZ010013464">
    <property type="protein sequence ID" value="CAD1481136.1"/>
    <property type="molecule type" value="Genomic_DNA"/>
</dbReference>
<accession>A0A6V7HNU8</accession>
<evidence type="ECO:0000313" key="1">
    <source>
        <dbReference type="EMBL" id="CAD1481136.1"/>
    </source>
</evidence>
<sequence length="53" mass="5958">CSQIGINSYKIEWYNLPVKDAYDLILLISISQCPPRLTAGRIIELSLNTFSSV</sequence>
<dbReference type="Proteomes" id="UP000752696">
    <property type="component" value="Unassembled WGS sequence"/>
</dbReference>
<comment type="caution">
    <text evidence="1">The sequence shown here is derived from an EMBL/GenBank/DDBJ whole genome shotgun (WGS) entry which is preliminary data.</text>
</comment>
<organism evidence="1 2">
    <name type="scientific">Heterotrigona itama</name>
    <dbReference type="NCBI Taxonomy" id="395501"/>
    <lineage>
        <taxon>Eukaryota</taxon>
        <taxon>Metazoa</taxon>
        <taxon>Ecdysozoa</taxon>
        <taxon>Arthropoda</taxon>
        <taxon>Hexapoda</taxon>
        <taxon>Insecta</taxon>
        <taxon>Pterygota</taxon>
        <taxon>Neoptera</taxon>
        <taxon>Endopterygota</taxon>
        <taxon>Hymenoptera</taxon>
        <taxon>Apocrita</taxon>
        <taxon>Aculeata</taxon>
        <taxon>Apoidea</taxon>
        <taxon>Anthophila</taxon>
        <taxon>Apidae</taxon>
        <taxon>Heterotrigona</taxon>
    </lineage>
</organism>
<feature type="non-terminal residue" evidence="1">
    <location>
        <position position="1"/>
    </location>
</feature>